<sequence length="49" mass="5503">LETLANFYEAEKKEYDPPLLLKIIKVGVPLGAKISDFVNSTLDLTRKPN</sequence>
<evidence type="ECO:0000313" key="2">
    <source>
        <dbReference type="WBParaSite" id="jg19285"/>
    </source>
</evidence>
<proteinExistence type="predicted"/>
<name>A0A915DFC6_9BILA</name>
<dbReference type="AlphaFoldDB" id="A0A915DFC6"/>
<keyword evidence="1" id="KW-1185">Reference proteome</keyword>
<dbReference type="Proteomes" id="UP000887574">
    <property type="component" value="Unplaced"/>
</dbReference>
<protein>
    <submittedName>
        <fullName evidence="2">Uncharacterized protein</fullName>
    </submittedName>
</protein>
<evidence type="ECO:0000313" key="1">
    <source>
        <dbReference type="Proteomes" id="UP000887574"/>
    </source>
</evidence>
<organism evidence="1 2">
    <name type="scientific">Ditylenchus dipsaci</name>
    <dbReference type="NCBI Taxonomy" id="166011"/>
    <lineage>
        <taxon>Eukaryota</taxon>
        <taxon>Metazoa</taxon>
        <taxon>Ecdysozoa</taxon>
        <taxon>Nematoda</taxon>
        <taxon>Chromadorea</taxon>
        <taxon>Rhabditida</taxon>
        <taxon>Tylenchina</taxon>
        <taxon>Tylenchomorpha</taxon>
        <taxon>Sphaerularioidea</taxon>
        <taxon>Anguinidae</taxon>
        <taxon>Anguininae</taxon>
        <taxon>Ditylenchus</taxon>
    </lineage>
</organism>
<dbReference type="WBParaSite" id="jg19285">
    <property type="protein sequence ID" value="jg19285"/>
    <property type="gene ID" value="jg19285"/>
</dbReference>
<accession>A0A915DFC6</accession>
<reference evidence="2" key="1">
    <citation type="submission" date="2022-11" db="UniProtKB">
        <authorList>
            <consortium name="WormBaseParasite"/>
        </authorList>
    </citation>
    <scope>IDENTIFICATION</scope>
</reference>